<evidence type="ECO:0000256" key="5">
    <source>
        <dbReference type="ARBA" id="ARBA00022645"/>
    </source>
</evidence>
<feature type="domain" description="Glycosyl transferase family 51" evidence="23">
    <location>
        <begin position="88"/>
        <end position="262"/>
    </location>
</feature>
<evidence type="ECO:0000256" key="6">
    <source>
        <dbReference type="ARBA" id="ARBA00022670"/>
    </source>
</evidence>
<keyword evidence="5" id="KW-0121">Carboxypeptidase</keyword>
<evidence type="ECO:0000256" key="7">
    <source>
        <dbReference type="ARBA" id="ARBA00022676"/>
    </source>
</evidence>
<dbReference type="GO" id="GO:0008658">
    <property type="term" value="F:penicillin binding"/>
    <property type="evidence" value="ECO:0007669"/>
    <property type="project" value="InterPro"/>
</dbReference>
<dbReference type="RefSeq" id="WP_168818490.1">
    <property type="nucleotide sequence ID" value="NZ_CP051217.1"/>
</dbReference>
<protein>
    <recommendedName>
        <fullName evidence="17">peptidoglycan glycosyltransferase</fullName>
        <ecNumber evidence="17">2.4.99.28</ecNumber>
    </recommendedName>
</protein>
<dbReference type="SUPFAM" id="SSF53955">
    <property type="entry name" value="Lysozyme-like"/>
    <property type="match status" value="1"/>
</dbReference>
<dbReference type="NCBIfam" id="TIGR02074">
    <property type="entry name" value="PBP_1a_fam"/>
    <property type="match status" value="1"/>
</dbReference>
<keyword evidence="15" id="KW-0511">Multifunctional enzyme</keyword>
<evidence type="ECO:0000256" key="2">
    <source>
        <dbReference type="ARBA" id="ARBA00004752"/>
    </source>
</evidence>
<organism evidence="24 25">
    <name type="scientific">Parasphingorhabdus halotolerans</name>
    <dbReference type="NCBI Taxonomy" id="2725558"/>
    <lineage>
        <taxon>Bacteria</taxon>
        <taxon>Pseudomonadati</taxon>
        <taxon>Pseudomonadota</taxon>
        <taxon>Alphaproteobacteria</taxon>
        <taxon>Sphingomonadales</taxon>
        <taxon>Sphingomonadaceae</taxon>
        <taxon>Parasphingorhabdus</taxon>
    </lineage>
</organism>
<keyword evidence="14 21" id="KW-0472">Membrane</keyword>
<comment type="similarity">
    <text evidence="3">In the C-terminal section; belongs to the transpeptidase family.</text>
</comment>
<keyword evidence="12" id="KW-0573">Peptidoglycan synthesis</keyword>
<evidence type="ECO:0000256" key="19">
    <source>
        <dbReference type="ARBA" id="ARBA00060592"/>
    </source>
</evidence>
<comment type="pathway">
    <text evidence="19">Glycan biosynthesis.</text>
</comment>
<evidence type="ECO:0000256" key="3">
    <source>
        <dbReference type="ARBA" id="ARBA00007090"/>
    </source>
</evidence>
<dbReference type="GO" id="GO:0071555">
    <property type="term" value="P:cell wall organization"/>
    <property type="evidence" value="ECO:0007669"/>
    <property type="project" value="UniProtKB-KW"/>
</dbReference>
<keyword evidence="7" id="KW-0328">Glycosyltransferase</keyword>
<comment type="catalytic activity">
    <reaction evidence="18">
        <text>[GlcNAc-(1-&gt;4)-Mur2Ac(oyl-L-Ala-gamma-D-Glu-L-Lys-D-Ala-D-Ala)](n)-di-trans,octa-cis-undecaprenyl diphosphate + beta-D-GlcNAc-(1-&gt;4)-Mur2Ac(oyl-L-Ala-gamma-D-Glu-L-Lys-D-Ala-D-Ala)-di-trans,octa-cis-undecaprenyl diphosphate = [GlcNAc-(1-&gt;4)-Mur2Ac(oyl-L-Ala-gamma-D-Glu-L-Lys-D-Ala-D-Ala)](n+1)-di-trans,octa-cis-undecaprenyl diphosphate + di-trans,octa-cis-undecaprenyl diphosphate + H(+)</text>
        <dbReference type="Rhea" id="RHEA:23708"/>
        <dbReference type="Rhea" id="RHEA-COMP:9602"/>
        <dbReference type="Rhea" id="RHEA-COMP:9603"/>
        <dbReference type="ChEBI" id="CHEBI:15378"/>
        <dbReference type="ChEBI" id="CHEBI:58405"/>
        <dbReference type="ChEBI" id="CHEBI:60033"/>
        <dbReference type="ChEBI" id="CHEBI:78435"/>
        <dbReference type="EC" id="2.4.99.28"/>
    </reaction>
</comment>
<keyword evidence="10" id="KW-0378">Hydrolase</keyword>
<reference evidence="24 25" key="1">
    <citation type="submission" date="2020-04" db="EMBL/GenBank/DDBJ databases">
        <title>Genome sequence for Sphingorhabdus sp. strain M1.</title>
        <authorList>
            <person name="Park S.-J."/>
        </authorList>
    </citation>
    <scope>NUCLEOTIDE SEQUENCE [LARGE SCALE GENOMIC DNA]</scope>
    <source>
        <strain evidence="24 25">JK6</strain>
    </source>
</reference>
<dbReference type="Pfam" id="PF00912">
    <property type="entry name" value="Transgly"/>
    <property type="match status" value="1"/>
</dbReference>
<name>A0A6H2DKC5_9SPHN</name>
<dbReference type="KEGG" id="phao:HF685_04590"/>
<evidence type="ECO:0000259" key="23">
    <source>
        <dbReference type="Pfam" id="PF00912"/>
    </source>
</evidence>
<dbReference type="SUPFAM" id="SSF56601">
    <property type="entry name" value="beta-lactamase/transpeptidase-like"/>
    <property type="match status" value="1"/>
</dbReference>
<dbReference type="InterPro" id="IPR050396">
    <property type="entry name" value="Glycosyltr_51/Transpeptidase"/>
</dbReference>
<proteinExistence type="inferred from homology"/>
<feature type="domain" description="Penicillin-binding protein transpeptidase" evidence="22">
    <location>
        <begin position="444"/>
        <end position="735"/>
    </location>
</feature>
<dbReference type="GO" id="GO:0008955">
    <property type="term" value="F:peptidoglycan glycosyltransferase activity"/>
    <property type="evidence" value="ECO:0007669"/>
    <property type="project" value="UniProtKB-EC"/>
</dbReference>
<dbReference type="GO" id="GO:0030288">
    <property type="term" value="C:outer membrane-bounded periplasmic space"/>
    <property type="evidence" value="ECO:0007669"/>
    <property type="project" value="TreeGrafter"/>
</dbReference>
<keyword evidence="8" id="KW-0808">Transferase</keyword>
<dbReference type="Gene3D" id="1.10.3810.10">
    <property type="entry name" value="Biosynthetic peptidoglycan transglycosylase-like"/>
    <property type="match status" value="1"/>
</dbReference>
<feature type="region of interest" description="Disordered" evidence="20">
    <location>
        <begin position="812"/>
        <end position="851"/>
    </location>
</feature>
<evidence type="ECO:0000256" key="21">
    <source>
        <dbReference type="SAM" id="Phobius"/>
    </source>
</evidence>
<dbReference type="InterPro" id="IPR001264">
    <property type="entry name" value="Glyco_trans_51"/>
</dbReference>
<evidence type="ECO:0000256" key="10">
    <source>
        <dbReference type="ARBA" id="ARBA00022801"/>
    </source>
</evidence>
<dbReference type="PANTHER" id="PTHR32282">
    <property type="entry name" value="BINDING PROTEIN TRANSPEPTIDASE, PUTATIVE-RELATED"/>
    <property type="match status" value="1"/>
</dbReference>
<dbReference type="InterPro" id="IPR001460">
    <property type="entry name" value="PCN-bd_Tpept"/>
</dbReference>
<dbReference type="AlphaFoldDB" id="A0A6H2DKC5"/>
<comment type="subcellular location">
    <subcellularLocation>
        <location evidence="1">Membrane</location>
    </subcellularLocation>
</comment>
<dbReference type="EMBL" id="CP051217">
    <property type="protein sequence ID" value="QJB68648.1"/>
    <property type="molecule type" value="Genomic_DNA"/>
</dbReference>
<evidence type="ECO:0000256" key="4">
    <source>
        <dbReference type="ARBA" id="ARBA00007739"/>
    </source>
</evidence>
<dbReference type="UniPathway" id="UPA00219"/>
<dbReference type="InterPro" id="IPR036950">
    <property type="entry name" value="PBP_transglycosylase"/>
</dbReference>
<dbReference type="PANTHER" id="PTHR32282:SF27">
    <property type="entry name" value="PENICILLIN-BINDING PROTEIN 1A"/>
    <property type="match status" value="1"/>
</dbReference>
<dbReference type="FunFam" id="1.10.3810.10:FF:000003">
    <property type="entry name" value="Penicillin-binding protein 1a"/>
    <property type="match status" value="1"/>
</dbReference>
<accession>A0A6H2DKC5</accession>
<keyword evidence="25" id="KW-1185">Reference proteome</keyword>
<dbReference type="GO" id="GO:0008360">
    <property type="term" value="P:regulation of cell shape"/>
    <property type="evidence" value="ECO:0007669"/>
    <property type="project" value="UniProtKB-KW"/>
</dbReference>
<evidence type="ECO:0000256" key="14">
    <source>
        <dbReference type="ARBA" id="ARBA00023136"/>
    </source>
</evidence>
<keyword evidence="11" id="KW-0133">Cell shape</keyword>
<dbReference type="InterPro" id="IPR023346">
    <property type="entry name" value="Lysozyme-like_dom_sf"/>
</dbReference>
<dbReference type="Pfam" id="PF00905">
    <property type="entry name" value="Transpeptidase"/>
    <property type="match status" value="1"/>
</dbReference>
<evidence type="ECO:0000256" key="17">
    <source>
        <dbReference type="ARBA" id="ARBA00044770"/>
    </source>
</evidence>
<evidence type="ECO:0000256" key="11">
    <source>
        <dbReference type="ARBA" id="ARBA00022960"/>
    </source>
</evidence>
<dbReference type="Gene3D" id="3.40.710.10">
    <property type="entry name" value="DD-peptidase/beta-lactamase superfamily"/>
    <property type="match status" value="1"/>
</dbReference>
<evidence type="ECO:0000256" key="15">
    <source>
        <dbReference type="ARBA" id="ARBA00023268"/>
    </source>
</evidence>
<evidence type="ECO:0000256" key="1">
    <source>
        <dbReference type="ARBA" id="ARBA00004370"/>
    </source>
</evidence>
<dbReference type="GO" id="GO:0004180">
    <property type="term" value="F:carboxypeptidase activity"/>
    <property type="evidence" value="ECO:0007669"/>
    <property type="project" value="UniProtKB-KW"/>
</dbReference>
<dbReference type="EC" id="2.4.99.28" evidence="17"/>
<evidence type="ECO:0000256" key="9">
    <source>
        <dbReference type="ARBA" id="ARBA00022692"/>
    </source>
</evidence>
<keyword evidence="13 21" id="KW-1133">Transmembrane helix</keyword>
<evidence type="ECO:0000256" key="18">
    <source>
        <dbReference type="ARBA" id="ARBA00049902"/>
    </source>
</evidence>
<sequence length="851" mass="93847">MSDDTTSSAPESSGESLAYKLERNTGGFIERLERLWQKKWFRLFLAFIGLCLLAWLLIWAIFARDLPDAKSLQKYEPPLPTMVRAYDGEPVHSYARERRVQLEYSEYPALLIRAYLAAEDRTFFEHGGLDYPGIATAIVTNISNSGRPVGASTITQQVAKNLLLTNEVSYRRKVREALLAYRIEEVLTKEEILELYLNQIFLGRNAYGVQAAAQAYFGKDVDALALHEMAYLAILPKGPSNYRPEVHEQRAVNRRDWALKEMNKNGWITDSQYQTAIAQPLGAISRSGPQFERVGGYFIEEVRRELIERFGENEKAGPYSVYSGGLWVRTSLNPELQELTKNALRSGLLRYSQGKGWSGPINKIDIDDQWAQKLASTFIGTDYSDWRIAVAIRRTGNGAEIGFSDGTTGRIGGVPAKLAAGDIIAVSPAGGDNYRLQNVPKISGGMVVQNPRNGRIWAMQGGFDDRMSPFNRATQAERQPGSTIKPFVYATALDQGMTPATIIVDSPFCVYQSASLGRKCFQNFGGAGGAGPQTLRWGVEQSRNLMTVRAANDAGMDNVVKTIKTMGIGDYKPYLAFALGAGDTTVAKLTNAYSMLVNHGRELKPTVIDYVQDRKGKVIFRADKRNCDNCNMAEWDGQPMPRPRPAGKQLMDPMTAYQMVNILEGVITRGTAQNLKSLDRPLFGKTGTTSGPTNVWFVGGSPDMVAGVYMGFDQPGNLGGYAQGGTMAAPIFKQFAESAMTGMPKTPFVAPKGIRMVRVDRKSGKRIFGGWPSDDPKSAVIWDVFKPETEPKRSIRKDELLARLEAKKAQLIAQRAAARSRSSNSGGLQDGGNNGPARNDNEFLQEEGGIY</sequence>
<dbReference type="InterPro" id="IPR012338">
    <property type="entry name" value="Beta-lactam/transpept-like"/>
</dbReference>
<gene>
    <name evidence="24" type="ORF">HF685_04590</name>
</gene>
<comment type="pathway">
    <text evidence="2">Cell wall biogenesis; peptidoglycan biosynthesis.</text>
</comment>
<dbReference type="GO" id="GO:0016020">
    <property type="term" value="C:membrane"/>
    <property type="evidence" value="ECO:0007669"/>
    <property type="project" value="UniProtKB-SubCell"/>
</dbReference>
<comment type="similarity">
    <text evidence="4">In the N-terminal section; belongs to the glycosyltransferase 51 family.</text>
</comment>
<keyword evidence="9 21" id="KW-0812">Transmembrane</keyword>
<keyword evidence="16" id="KW-0961">Cell wall biogenesis/degradation</keyword>
<evidence type="ECO:0000256" key="16">
    <source>
        <dbReference type="ARBA" id="ARBA00023316"/>
    </source>
</evidence>
<evidence type="ECO:0000313" key="24">
    <source>
        <dbReference type="EMBL" id="QJB68648.1"/>
    </source>
</evidence>
<evidence type="ECO:0000256" key="13">
    <source>
        <dbReference type="ARBA" id="ARBA00022989"/>
    </source>
</evidence>
<evidence type="ECO:0000313" key="25">
    <source>
        <dbReference type="Proteomes" id="UP000501600"/>
    </source>
</evidence>
<dbReference type="GO" id="GO:0009252">
    <property type="term" value="P:peptidoglycan biosynthetic process"/>
    <property type="evidence" value="ECO:0007669"/>
    <property type="project" value="UniProtKB-UniPathway"/>
</dbReference>
<feature type="transmembrane region" description="Helical" evidence="21">
    <location>
        <begin position="40"/>
        <end position="62"/>
    </location>
</feature>
<evidence type="ECO:0000256" key="12">
    <source>
        <dbReference type="ARBA" id="ARBA00022984"/>
    </source>
</evidence>
<keyword evidence="6" id="KW-0645">Protease</keyword>
<dbReference type="GO" id="GO:0006508">
    <property type="term" value="P:proteolysis"/>
    <property type="evidence" value="ECO:0007669"/>
    <property type="project" value="UniProtKB-KW"/>
</dbReference>
<evidence type="ECO:0000259" key="22">
    <source>
        <dbReference type="Pfam" id="PF00905"/>
    </source>
</evidence>
<evidence type="ECO:0000256" key="8">
    <source>
        <dbReference type="ARBA" id="ARBA00022679"/>
    </source>
</evidence>
<dbReference type="Proteomes" id="UP000501600">
    <property type="component" value="Chromosome"/>
</dbReference>
<evidence type="ECO:0000256" key="20">
    <source>
        <dbReference type="SAM" id="MobiDB-lite"/>
    </source>
</evidence>